<keyword evidence="2" id="KW-1185">Reference proteome</keyword>
<gene>
    <name evidence="1" type="ORF">NMK71_06235</name>
</gene>
<dbReference type="RefSeq" id="WP_304420516.1">
    <property type="nucleotide sequence ID" value="NZ_JANCMU010000002.1"/>
</dbReference>
<dbReference type="AlphaFoldDB" id="A0A9X4RUT3"/>
<comment type="caution">
    <text evidence="1">The sequence shown here is derived from an EMBL/GenBank/DDBJ whole genome shotgun (WGS) entry which is preliminary data.</text>
</comment>
<protein>
    <submittedName>
        <fullName evidence="1">Uncharacterized protein</fullName>
    </submittedName>
</protein>
<evidence type="ECO:0000313" key="2">
    <source>
        <dbReference type="Proteomes" id="UP001152599"/>
    </source>
</evidence>
<reference evidence="1" key="1">
    <citation type="submission" date="2022-07" db="EMBL/GenBank/DDBJ databases">
        <title>Description and genome-wide analysis of Profundicola chukchiensis gen. nov., sp. nov., marine bacteria isolated from bottom sediments of the Chukchi Sea.</title>
        <authorList>
            <person name="Romanenko L."/>
            <person name="Otstavnykh N."/>
            <person name="Kurilenko V."/>
            <person name="Eremeev V."/>
            <person name="Velansky P."/>
            <person name="Mikhailov V."/>
            <person name="Isaeva M."/>
        </authorList>
    </citation>
    <scope>NUCLEOTIDE SEQUENCE</scope>
    <source>
        <strain evidence="1">KMM 9713</strain>
    </source>
</reference>
<accession>A0A9X4RUT3</accession>
<organism evidence="1 2">
    <name type="scientific">Profundicola chukchiensis</name>
    <dbReference type="NCBI Taxonomy" id="2961959"/>
    <lineage>
        <taxon>Bacteria</taxon>
        <taxon>Pseudomonadati</taxon>
        <taxon>Bacteroidota</taxon>
        <taxon>Flavobacteriia</taxon>
        <taxon>Flavobacteriales</taxon>
        <taxon>Weeksellaceae</taxon>
        <taxon>Profundicola</taxon>
    </lineage>
</organism>
<proteinExistence type="predicted"/>
<evidence type="ECO:0000313" key="1">
    <source>
        <dbReference type="EMBL" id="MDG4946006.1"/>
    </source>
</evidence>
<dbReference type="EMBL" id="JANCMU010000002">
    <property type="protein sequence ID" value="MDG4946006.1"/>
    <property type="molecule type" value="Genomic_DNA"/>
</dbReference>
<name>A0A9X4RUT3_9FLAO</name>
<sequence length="74" mass="8651">MNPLVSLSVFVKQKCIENLDKRSTKDVMLLFCRYFDTIFSKEKIIQCDRKHKATCQAEGFCLAKLYRSLGQENK</sequence>
<dbReference type="Proteomes" id="UP001152599">
    <property type="component" value="Unassembled WGS sequence"/>
</dbReference>